<organism evidence="1 2">
    <name type="scientific">Phaseolus coccineus</name>
    <name type="common">Scarlet runner bean</name>
    <name type="synonym">Phaseolus multiflorus</name>
    <dbReference type="NCBI Taxonomy" id="3886"/>
    <lineage>
        <taxon>Eukaryota</taxon>
        <taxon>Viridiplantae</taxon>
        <taxon>Streptophyta</taxon>
        <taxon>Embryophyta</taxon>
        <taxon>Tracheophyta</taxon>
        <taxon>Spermatophyta</taxon>
        <taxon>Magnoliopsida</taxon>
        <taxon>eudicotyledons</taxon>
        <taxon>Gunneridae</taxon>
        <taxon>Pentapetalae</taxon>
        <taxon>rosids</taxon>
        <taxon>fabids</taxon>
        <taxon>Fabales</taxon>
        <taxon>Fabaceae</taxon>
        <taxon>Papilionoideae</taxon>
        <taxon>50 kb inversion clade</taxon>
        <taxon>NPAAA clade</taxon>
        <taxon>indigoferoid/millettioid clade</taxon>
        <taxon>Phaseoleae</taxon>
        <taxon>Phaseolus</taxon>
    </lineage>
</organism>
<evidence type="ECO:0000313" key="1">
    <source>
        <dbReference type="EMBL" id="KAK7367031.1"/>
    </source>
</evidence>
<keyword evidence="2" id="KW-1185">Reference proteome</keyword>
<sequence length="77" mass="8804">MKAAVYRRSGTNGKCEAMKGQVVEIQIQLLFLPIPKLYTALQRSQVARKSEKSAVSHRTHYHCLTPLRTRYNLNISC</sequence>
<dbReference type="Proteomes" id="UP001374584">
    <property type="component" value="Unassembled WGS sequence"/>
</dbReference>
<protein>
    <submittedName>
        <fullName evidence="1">Uncharacterized protein</fullName>
    </submittedName>
</protein>
<accession>A0AAN9N790</accession>
<name>A0AAN9N790_PHACN</name>
<dbReference type="EMBL" id="JAYMYR010000004">
    <property type="protein sequence ID" value="KAK7367031.1"/>
    <property type="molecule type" value="Genomic_DNA"/>
</dbReference>
<gene>
    <name evidence="1" type="ORF">VNO80_09037</name>
</gene>
<proteinExistence type="predicted"/>
<reference evidence="1 2" key="1">
    <citation type="submission" date="2024-01" db="EMBL/GenBank/DDBJ databases">
        <title>The genomes of 5 underutilized Papilionoideae crops provide insights into root nodulation and disease resistanc.</title>
        <authorList>
            <person name="Jiang F."/>
        </authorList>
    </citation>
    <scope>NUCLEOTIDE SEQUENCE [LARGE SCALE GENOMIC DNA]</scope>
    <source>
        <strain evidence="1">JINMINGXINNONG_FW02</strain>
        <tissue evidence="1">Leaves</tissue>
    </source>
</reference>
<evidence type="ECO:0000313" key="2">
    <source>
        <dbReference type="Proteomes" id="UP001374584"/>
    </source>
</evidence>
<dbReference type="AlphaFoldDB" id="A0AAN9N790"/>
<comment type="caution">
    <text evidence="1">The sequence shown here is derived from an EMBL/GenBank/DDBJ whole genome shotgun (WGS) entry which is preliminary data.</text>
</comment>